<dbReference type="EMBL" id="AP025184">
    <property type="protein sequence ID" value="BDB54318.1"/>
    <property type="molecule type" value="Genomic_DNA"/>
</dbReference>
<protein>
    <submittedName>
        <fullName evidence="2">Uncharacterized protein</fullName>
    </submittedName>
</protein>
<feature type="signal peptide" evidence="1">
    <location>
        <begin position="1"/>
        <end position="19"/>
    </location>
</feature>
<accession>A0ABN6KYB9</accession>
<dbReference type="Proteomes" id="UP001319867">
    <property type="component" value="Chromosome"/>
</dbReference>
<evidence type="ECO:0000313" key="2">
    <source>
        <dbReference type="EMBL" id="BDB54318.1"/>
    </source>
</evidence>
<name>A0ABN6KYB9_9FLAO</name>
<sequence length="255" mass="29142">MKKVILLAFFAFGMQQAQAQYKFLQYRNVSEKNEAEFVKRETEYWSKMAKANIKSGKMQAWSLWKKVGVIGDPDTRPNYLFVNDFKSVADFDAMESGWANPEKVFPNMKLADMETNSISKVPFTYIMKTEAQIDGAPKFVIINYVKPTSVQAFVEENINLWKPFFESEQKKGFKLNGWGLQTVVYPQGNQADFSALTWDGFTKLSDALDHIQYRPASQSRFASIAKDSKMGTITPNGFELSPIYELVMYVDATTK</sequence>
<reference evidence="2 3" key="2">
    <citation type="journal article" date="2022" name="Microorganisms">
        <title>Complete Genome Sequences of Two Flavobacterium ammonificans Strains and a Flavobacterium ammoniigenes Strain of Ammonifying Bacterioplankton Isolated from Surface River Water.</title>
        <authorList>
            <person name="Suda W."/>
            <person name="Ogata Y."/>
            <person name="Shindo C."/>
            <person name="Watanabe K."/>
        </authorList>
    </citation>
    <scope>NUCLEOTIDE SEQUENCE [LARGE SCALE GENOMIC DNA]</scope>
    <source>
        <strain evidence="2 3">GENT5</strain>
    </source>
</reference>
<dbReference type="RefSeq" id="WP_229318059.1">
    <property type="nucleotide sequence ID" value="NZ_AP025184.1"/>
</dbReference>
<organism evidence="2 3">
    <name type="scientific">Flavobacterium ammoniigenes</name>
    <dbReference type="NCBI Taxonomy" id="1751095"/>
    <lineage>
        <taxon>Bacteria</taxon>
        <taxon>Pseudomonadati</taxon>
        <taxon>Bacteroidota</taxon>
        <taxon>Flavobacteriia</taxon>
        <taxon>Flavobacteriales</taxon>
        <taxon>Flavobacteriaceae</taxon>
        <taxon>Flavobacterium</taxon>
    </lineage>
</organism>
<evidence type="ECO:0000313" key="3">
    <source>
        <dbReference type="Proteomes" id="UP001319867"/>
    </source>
</evidence>
<keyword evidence="1" id="KW-0732">Signal</keyword>
<evidence type="ECO:0000256" key="1">
    <source>
        <dbReference type="SAM" id="SignalP"/>
    </source>
</evidence>
<gene>
    <name evidence="2" type="ORF">GENT5_06230</name>
</gene>
<proteinExistence type="predicted"/>
<reference evidence="2 3" key="1">
    <citation type="journal article" date="2022" name="Int. J. Syst. Evol. Microbiol.">
        <title>Flavobacterium ammonificans sp. nov. and Flavobacterium ammoniigenes sp. nov., ammonifying bacteria isolated from surface river water.</title>
        <authorList>
            <person name="Watanabe K."/>
            <person name="Kitamura T."/>
            <person name="Ogata Y."/>
            <person name="Shindo C."/>
            <person name="Suda W."/>
        </authorList>
    </citation>
    <scope>NUCLEOTIDE SEQUENCE [LARGE SCALE GENOMIC DNA]</scope>
    <source>
        <strain evidence="2 3">GENT5</strain>
    </source>
</reference>
<feature type="chain" id="PRO_5045508245" evidence="1">
    <location>
        <begin position="20"/>
        <end position="255"/>
    </location>
</feature>
<keyword evidence="3" id="KW-1185">Reference proteome</keyword>